<feature type="region of interest" description="Disordered" evidence="1">
    <location>
        <begin position="238"/>
        <end position="260"/>
    </location>
</feature>
<evidence type="ECO:0000256" key="2">
    <source>
        <dbReference type="SAM" id="Phobius"/>
    </source>
</evidence>
<feature type="region of interest" description="Disordered" evidence="1">
    <location>
        <begin position="122"/>
        <end position="150"/>
    </location>
</feature>
<dbReference type="InterPro" id="IPR023833">
    <property type="entry name" value="Signal_pept_SipW-depend-type"/>
</dbReference>
<comment type="caution">
    <text evidence="3">The sequence shown here is derived from an EMBL/GenBank/DDBJ whole genome shotgun (WGS) entry which is preliminary data.</text>
</comment>
<keyword evidence="2" id="KW-0812">Transmembrane</keyword>
<proteinExistence type="predicted"/>
<name>A0ABD5R8U8_9EURY</name>
<dbReference type="InterPro" id="IPR006311">
    <property type="entry name" value="TAT_signal"/>
</dbReference>
<keyword evidence="2" id="KW-0472">Membrane</keyword>
<accession>A0ABD5R8U8</accession>
<dbReference type="AlphaFoldDB" id="A0ABD5R8U8"/>
<evidence type="ECO:0000313" key="4">
    <source>
        <dbReference type="Proteomes" id="UP001596201"/>
    </source>
</evidence>
<dbReference type="PROSITE" id="PS51318">
    <property type="entry name" value="TAT"/>
    <property type="match status" value="1"/>
</dbReference>
<keyword evidence="2" id="KW-1133">Transmembrane helix</keyword>
<feature type="compositionally biased region" description="Acidic residues" evidence="1">
    <location>
        <begin position="130"/>
        <end position="149"/>
    </location>
</feature>
<dbReference type="RefSeq" id="WP_227228258.1">
    <property type="nucleotide sequence ID" value="NZ_JAJCVJ010000001.1"/>
</dbReference>
<keyword evidence="4" id="KW-1185">Reference proteome</keyword>
<gene>
    <name evidence="3" type="ORF">ACFPJ5_05540</name>
</gene>
<evidence type="ECO:0000256" key="1">
    <source>
        <dbReference type="SAM" id="MobiDB-lite"/>
    </source>
</evidence>
<sequence>MTDRRIRLTRRRVLTVLGTVGVSAAGAGLGTVAYLTDSEEFTDNAVQAGDLNLAVTFDGAVSQDGADTDSSVKTNVTVDGASVSGAYVVEDLKPGDSGHFEFVPSVEGNPAYVFAGGTLVANDENSVTEPEADADGEDDDYAPDDDIDGGGELAQHVEITAVQGFVDSVETPLSLYDLLTTAMPTADGGRLVTDCDPDGDDEYTEDDEQAIRVEWRLPNDVGNEVQTDSVDFSFEVGALQSRHTDGERVESPIGAESGGR</sequence>
<dbReference type="Proteomes" id="UP001596201">
    <property type="component" value="Unassembled WGS sequence"/>
</dbReference>
<dbReference type="EMBL" id="JBHSKX010000001">
    <property type="protein sequence ID" value="MFC5366394.1"/>
    <property type="molecule type" value="Genomic_DNA"/>
</dbReference>
<feature type="transmembrane region" description="Helical" evidence="2">
    <location>
        <begin position="12"/>
        <end position="35"/>
    </location>
</feature>
<dbReference type="NCBIfam" id="TIGR04088">
    <property type="entry name" value="cognate_SipW"/>
    <property type="match status" value="1"/>
</dbReference>
<evidence type="ECO:0000313" key="3">
    <source>
        <dbReference type="EMBL" id="MFC5366394.1"/>
    </source>
</evidence>
<reference evidence="3 4" key="1">
    <citation type="journal article" date="2019" name="Int. J. Syst. Evol. Microbiol.">
        <title>The Global Catalogue of Microorganisms (GCM) 10K type strain sequencing project: providing services to taxonomists for standard genome sequencing and annotation.</title>
        <authorList>
            <consortium name="The Broad Institute Genomics Platform"/>
            <consortium name="The Broad Institute Genome Sequencing Center for Infectious Disease"/>
            <person name="Wu L."/>
            <person name="Ma J."/>
        </authorList>
    </citation>
    <scope>NUCLEOTIDE SEQUENCE [LARGE SCALE GENOMIC DNA]</scope>
    <source>
        <strain evidence="3 4">CGMCC 1.12237</strain>
    </source>
</reference>
<protein>
    <submittedName>
        <fullName evidence="3">SipW-dependent-type signal peptide-containing protein</fullName>
    </submittedName>
</protein>
<organism evidence="3 4">
    <name type="scientific">Salinirubrum litoreum</name>
    <dbReference type="NCBI Taxonomy" id="1126234"/>
    <lineage>
        <taxon>Archaea</taxon>
        <taxon>Methanobacteriati</taxon>
        <taxon>Methanobacteriota</taxon>
        <taxon>Stenosarchaea group</taxon>
        <taxon>Halobacteria</taxon>
        <taxon>Halobacteriales</taxon>
        <taxon>Haloferacaceae</taxon>
        <taxon>Salinirubrum</taxon>
    </lineage>
</organism>